<dbReference type="OrthoDB" id="3934656at2759"/>
<keyword evidence="7" id="KW-0560">Oxidoreductase</keyword>
<evidence type="ECO:0000256" key="5">
    <source>
        <dbReference type="ARBA" id="ARBA00023004"/>
    </source>
</evidence>
<dbReference type="PANTHER" id="PTHR24305:SF232">
    <property type="entry name" value="P450, PUTATIVE (EUROFUNG)-RELATED"/>
    <property type="match status" value="1"/>
</dbReference>
<dbReference type="PROSITE" id="PS00086">
    <property type="entry name" value="CYTOCHROME_P450"/>
    <property type="match status" value="1"/>
</dbReference>
<accession>A0A545W272</accession>
<evidence type="ECO:0000313" key="8">
    <source>
        <dbReference type="EMBL" id="TQV96705.1"/>
    </source>
</evidence>
<dbReference type="InterPro" id="IPR050121">
    <property type="entry name" value="Cytochrome_P450_monoxygenase"/>
</dbReference>
<keyword evidence="3 6" id="KW-0349">Heme</keyword>
<dbReference type="GO" id="GO:0005506">
    <property type="term" value="F:iron ion binding"/>
    <property type="evidence" value="ECO:0007669"/>
    <property type="project" value="InterPro"/>
</dbReference>
<dbReference type="Gene3D" id="1.10.630.10">
    <property type="entry name" value="Cytochrome P450"/>
    <property type="match status" value="1"/>
</dbReference>
<name>A0A545W272_9HYPO</name>
<dbReference type="STRING" id="43265.A0A545W272"/>
<comment type="cofactor">
    <cofactor evidence="1 6">
        <name>heme</name>
        <dbReference type="ChEBI" id="CHEBI:30413"/>
    </cofactor>
</comment>
<comment type="similarity">
    <text evidence="2 7">Belongs to the cytochrome P450 family.</text>
</comment>
<reference evidence="8 9" key="1">
    <citation type="journal article" date="2019" name="Appl. Microbiol. Biotechnol.">
        <title>Genome sequence of Isaria javanica and comparative genome analysis insights into family S53 peptidase evolution in fungal entomopathogens.</title>
        <authorList>
            <person name="Lin R."/>
            <person name="Zhang X."/>
            <person name="Xin B."/>
            <person name="Zou M."/>
            <person name="Gao Y."/>
            <person name="Qin F."/>
            <person name="Hu Q."/>
            <person name="Xie B."/>
            <person name="Cheng X."/>
        </authorList>
    </citation>
    <scope>NUCLEOTIDE SEQUENCE [LARGE SCALE GENOMIC DNA]</scope>
    <source>
        <strain evidence="8 9">IJ1G</strain>
    </source>
</reference>
<sequence length="445" mass="50356">MAKQIHRRYGPVVRVGPKEVWFDSKEAYDVIYSSGMRGYEKSDFYLATALSRPRVDWNLTVEFEDNLDLLSEMNMSRYRLQRRLIGRVYRTANAVRHEHALDKVLDEVTEKLKSMNGKEVDLKEWMHIIAVESLGAMVLSWSPGMIKAGTDRDTSNQSYLGWRRKSVLGLFPLITKLEVNNKWVGRAFSTLWGITYQTPKGFKPFFTDVGRKVARRIKNASNPTSSQREDLLADLIKLHKDKPEFTELYLRKMAITNFGAGHETLASTLTAVMAMLGAHPEVQAALTYTRAVIRESMRLHPVISMSLPRVVPLHGSGLQLHGFHIPPGATVGCNPVSLHRNEAICGPNPDAFEPRRWLVDENSSDDEARVRVLERYSLNWGGGSRTCPGRHVAELIVLKCIVRLLDQFEARTVGAAPEDHGPTYFLAMLTGVRARFLRAEEGRLE</sequence>
<dbReference type="PRINTS" id="PR00463">
    <property type="entry name" value="EP450I"/>
</dbReference>
<evidence type="ECO:0000256" key="1">
    <source>
        <dbReference type="ARBA" id="ARBA00001971"/>
    </source>
</evidence>
<dbReference type="InterPro" id="IPR002401">
    <property type="entry name" value="Cyt_P450_E_grp-I"/>
</dbReference>
<keyword evidence="9" id="KW-1185">Reference proteome</keyword>
<gene>
    <name evidence="8" type="ORF">IF1G_05288</name>
</gene>
<dbReference type="GO" id="GO:0020037">
    <property type="term" value="F:heme binding"/>
    <property type="evidence" value="ECO:0007669"/>
    <property type="project" value="InterPro"/>
</dbReference>
<dbReference type="InterPro" id="IPR017972">
    <property type="entry name" value="Cyt_P450_CS"/>
</dbReference>
<keyword evidence="4 6" id="KW-0479">Metal-binding</keyword>
<feature type="binding site" description="axial binding residue" evidence="6">
    <location>
        <position position="387"/>
    </location>
    <ligand>
        <name>heme</name>
        <dbReference type="ChEBI" id="CHEBI:30413"/>
    </ligand>
    <ligandPart>
        <name>Fe</name>
        <dbReference type="ChEBI" id="CHEBI:18248"/>
    </ligandPart>
</feature>
<evidence type="ECO:0000256" key="7">
    <source>
        <dbReference type="RuleBase" id="RU000461"/>
    </source>
</evidence>
<dbReference type="Pfam" id="PF00067">
    <property type="entry name" value="p450"/>
    <property type="match status" value="1"/>
</dbReference>
<dbReference type="PANTHER" id="PTHR24305">
    <property type="entry name" value="CYTOCHROME P450"/>
    <property type="match status" value="1"/>
</dbReference>
<dbReference type="PRINTS" id="PR00385">
    <property type="entry name" value="P450"/>
</dbReference>
<dbReference type="InterPro" id="IPR036396">
    <property type="entry name" value="Cyt_P450_sf"/>
</dbReference>
<organism evidence="8 9">
    <name type="scientific">Cordyceps javanica</name>
    <dbReference type="NCBI Taxonomy" id="43265"/>
    <lineage>
        <taxon>Eukaryota</taxon>
        <taxon>Fungi</taxon>
        <taxon>Dikarya</taxon>
        <taxon>Ascomycota</taxon>
        <taxon>Pezizomycotina</taxon>
        <taxon>Sordariomycetes</taxon>
        <taxon>Hypocreomycetidae</taxon>
        <taxon>Hypocreales</taxon>
        <taxon>Cordycipitaceae</taxon>
        <taxon>Cordyceps</taxon>
    </lineage>
</organism>
<dbReference type="Proteomes" id="UP000315783">
    <property type="component" value="Unassembled WGS sequence"/>
</dbReference>
<dbReference type="InterPro" id="IPR001128">
    <property type="entry name" value="Cyt_P450"/>
</dbReference>
<dbReference type="AlphaFoldDB" id="A0A545W272"/>
<evidence type="ECO:0000256" key="6">
    <source>
        <dbReference type="PIRSR" id="PIRSR602401-1"/>
    </source>
</evidence>
<evidence type="ECO:0000256" key="4">
    <source>
        <dbReference type="ARBA" id="ARBA00022723"/>
    </source>
</evidence>
<dbReference type="GO" id="GO:0016705">
    <property type="term" value="F:oxidoreductase activity, acting on paired donors, with incorporation or reduction of molecular oxygen"/>
    <property type="evidence" value="ECO:0007669"/>
    <property type="project" value="InterPro"/>
</dbReference>
<evidence type="ECO:0000256" key="3">
    <source>
        <dbReference type="ARBA" id="ARBA00022617"/>
    </source>
</evidence>
<dbReference type="GO" id="GO:0004497">
    <property type="term" value="F:monooxygenase activity"/>
    <property type="evidence" value="ECO:0007669"/>
    <property type="project" value="UniProtKB-KW"/>
</dbReference>
<proteinExistence type="inferred from homology"/>
<protein>
    <submittedName>
        <fullName evidence="8">Cytochrome P450</fullName>
    </submittedName>
</protein>
<dbReference type="SUPFAM" id="SSF48264">
    <property type="entry name" value="Cytochrome P450"/>
    <property type="match status" value="1"/>
</dbReference>
<keyword evidence="7" id="KW-0503">Monooxygenase</keyword>
<keyword evidence="5 6" id="KW-0408">Iron</keyword>
<evidence type="ECO:0000256" key="2">
    <source>
        <dbReference type="ARBA" id="ARBA00010617"/>
    </source>
</evidence>
<dbReference type="EMBL" id="SPUK01000006">
    <property type="protein sequence ID" value="TQV96705.1"/>
    <property type="molecule type" value="Genomic_DNA"/>
</dbReference>
<comment type="caution">
    <text evidence="8">The sequence shown here is derived from an EMBL/GenBank/DDBJ whole genome shotgun (WGS) entry which is preliminary data.</text>
</comment>
<evidence type="ECO:0000313" key="9">
    <source>
        <dbReference type="Proteomes" id="UP000315783"/>
    </source>
</evidence>